<sequence length="266" mass="28205">MRVRLLPSPPLPGALNMALDDALLARARETGEVHVRAYAWARPTLSLGRNQRAAGLYDPDRLAERGIDVVRRPTGGRAILHWREVTYAVTAPLGVLAPADAPLKAAYARINAVLLAALRAMGVPAREAVPAGRAPLPDGAPCFEVPTGGELVLDGPDGARKLVGSAQWREEGALLQHGSILLADDQTTVGTLATRPLPPVPPPATLGEALGRMPPLDEVTAALFDAARALLDPDATLLDDRELAALDAAAGARAAHYRDGRWTWRR</sequence>
<dbReference type="RefSeq" id="WP_284350523.1">
    <property type="nucleotide sequence ID" value="NZ_BRXS01000004.1"/>
</dbReference>
<organism evidence="2 3">
    <name type="scientific">Roseisolibacter agri</name>
    <dbReference type="NCBI Taxonomy" id="2014610"/>
    <lineage>
        <taxon>Bacteria</taxon>
        <taxon>Pseudomonadati</taxon>
        <taxon>Gemmatimonadota</taxon>
        <taxon>Gemmatimonadia</taxon>
        <taxon>Gemmatimonadales</taxon>
        <taxon>Gemmatimonadaceae</taxon>
        <taxon>Roseisolibacter</taxon>
    </lineage>
</organism>
<comment type="caution">
    <text evidence="2">The sequence shown here is derived from an EMBL/GenBank/DDBJ whole genome shotgun (WGS) entry which is preliminary data.</text>
</comment>
<dbReference type="PROSITE" id="PS51733">
    <property type="entry name" value="BPL_LPL_CATALYTIC"/>
    <property type="match status" value="1"/>
</dbReference>
<protein>
    <recommendedName>
        <fullName evidence="1">BPL/LPL catalytic domain-containing protein</fullName>
    </recommendedName>
</protein>
<accession>A0AA37VB42</accession>
<dbReference type="Proteomes" id="UP001161325">
    <property type="component" value="Unassembled WGS sequence"/>
</dbReference>
<dbReference type="SUPFAM" id="SSF55681">
    <property type="entry name" value="Class II aaRS and biotin synthetases"/>
    <property type="match status" value="1"/>
</dbReference>
<dbReference type="EMBL" id="BRXS01000004">
    <property type="protein sequence ID" value="GLC26053.1"/>
    <property type="molecule type" value="Genomic_DNA"/>
</dbReference>
<evidence type="ECO:0000313" key="2">
    <source>
        <dbReference type="EMBL" id="GLC26053.1"/>
    </source>
</evidence>
<dbReference type="InterPro" id="IPR004143">
    <property type="entry name" value="BPL_LPL_catalytic"/>
</dbReference>
<keyword evidence="3" id="KW-1185">Reference proteome</keyword>
<proteinExistence type="predicted"/>
<dbReference type="PANTHER" id="PTHR43679:SF2">
    <property type="entry name" value="OCTANOYL-[GCVH]:PROTEIN N-OCTANOYLTRANSFERASE"/>
    <property type="match status" value="1"/>
</dbReference>
<name>A0AA37VB42_9BACT</name>
<gene>
    <name evidence="2" type="ORF">rosag_25660</name>
</gene>
<dbReference type="AlphaFoldDB" id="A0AA37VB42"/>
<dbReference type="Pfam" id="PF21948">
    <property type="entry name" value="LplA-B_cat"/>
    <property type="match status" value="1"/>
</dbReference>
<evidence type="ECO:0000259" key="1">
    <source>
        <dbReference type="PROSITE" id="PS51733"/>
    </source>
</evidence>
<feature type="domain" description="BPL/LPL catalytic" evidence="1">
    <location>
        <begin position="29"/>
        <end position="235"/>
    </location>
</feature>
<evidence type="ECO:0000313" key="3">
    <source>
        <dbReference type="Proteomes" id="UP001161325"/>
    </source>
</evidence>
<dbReference type="InterPro" id="IPR045864">
    <property type="entry name" value="aa-tRNA-synth_II/BPL/LPL"/>
</dbReference>
<dbReference type="PANTHER" id="PTHR43679">
    <property type="entry name" value="OCTANOYLTRANSFERASE LIPM-RELATED"/>
    <property type="match status" value="1"/>
</dbReference>
<reference evidence="2" key="1">
    <citation type="submission" date="2022-08" db="EMBL/GenBank/DDBJ databases">
        <title>Draft genome sequencing of Roseisolibacter agri AW1220.</title>
        <authorList>
            <person name="Tobiishi Y."/>
            <person name="Tonouchi A."/>
        </authorList>
    </citation>
    <scope>NUCLEOTIDE SEQUENCE</scope>
    <source>
        <strain evidence="2">AW1220</strain>
    </source>
</reference>
<dbReference type="InterPro" id="IPR050664">
    <property type="entry name" value="Octanoyltrans_LipM/LipL"/>
</dbReference>
<dbReference type="Gene3D" id="3.30.930.10">
    <property type="entry name" value="Bira Bifunctional Protein, Domain 2"/>
    <property type="match status" value="1"/>
</dbReference>